<accession>E8MXV3</accession>
<dbReference type="HOGENOM" id="CLU_2566371_0_0_0"/>
<organism evidence="2 3">
    <name type="scientific">Anaerolinea thermophila (strain DSM 14523 / JCM 11388 / NBRC 100420 / UNI-1)</name>
    <dbReference type="NCBI Taxonomy" id="926569"/>
    <lineage>
        <taxon>Bacteria</taxon>
        <taxon>Bacillati</taxon>
        <taxon>Chloroflexota</taxon>
        <taxon>Anaerolineae</taxon>
        <taxon>Anaerolineales</taxon>
        <taxon>Anaerolineaceae</taxon>
        <taxon>Anaerolinea</taxon>
    </lineage>
</organism>
<sequence>MPEYVGIRMLKARAGEIVRNVQRGMRYVVSIRGRPVALIIPVEPVPELPEQDSWEALYQAGSLLEWKTQRTTEELLDEVRG</sequence>
<dbReference type="InterPro" id="IPR036165">
    <property type="entry name" value="YefM-like_sf"/>
</dbReference>
<reference evidence="2 3" key="1">
    <citation type="submission" date="2010-12" db="EMBL/GenBank/DDBJ databases">
        <title>Whole genome sequence of Anaerolinea thermophila UNI-1.</title>
        <authorList>
            <person name="Narita-Yamada S."/>
            <person name="Kishi E."/>
            <person name="Watanabe Y."/>
            <person name="Takasaki K."/>
            <person name="Ankai A."/>
            <person name="Oguchi A."/>
            <person name="Fukui S."/>
            <person name="Takahashi M."/>
            <person name="Yashiro I."/>
            <person name="Hosoyama A."/>
            <person name="Sekiguchi Y."/>
            <person name="Hanada S."/>
            <person name="Fujita N."/>
        </authorList>
    </citation>
    <scope>NUCLEOTIDE SEQUENCE [LARGE SCALE GENOMIC DNA]</scope>
    <source>
        <strain evidence="3">DSM 14523 / JCM 11388 / NBRC 100420 / UNI-1</strain>
    </source>
</reference>
<name>E8MXV3_ANATU</name>
<keyword evidence="3" id="KW-1185">Reference proteome</keyword>
<dbReference type="STRING" id="926569.ANT_21580"/>
<dbReference type="SUPFAM" id="SSF143120">
    <property type="entry name" value="YefM-like"/>
    <property type="match status" value="1"/>
</dbReference>
<evidence type="ECO:0000313" key="3">
    <source>
        <dbReference type="Proteomes" id="UP000008922"/>
    </source>
</evidence>
<protein>
    <submittedName>
        <fullName evidence="2">Uncharacterized protein</fullName>
    </submittedName>
</protein>
<gene>
    <name evidence="2" type="ordered locus">ANT_21580</name>
</gene>
<evidence type="ECO:0000313" key="2">
    <source>
        <dbReference type="EMBL" id="BAJ64184.1"/>
    </source>
</evidence>
<dbReference type="EMBL" id="AP012029">
    <property type="protein sequence ID" value="BAJ64184.1"/>
    <property type="molecule type" value="Genomic_DNA"/>
</dbReference>
<dbReference type="InParanoid" id="E8MXV3"/>
<dbReference type="AlphaFoldDB" id="E8MXV3"/>
<dbReference type="RefSeq" id="WP_013560554.1">
    <property type="nucleotide sequence ID" value="NC_014960.1"/>
</dbReference>
<dbReference type="Proteomes" id="UP000008922">
    <property type="component" value="Chromosome"/>
</dbReference>
<proteinExistence type="inferred from homology"/>
<dbReference type="KEGG" id="atm:ANT_21580"/>
<dbReference type="eggNOG" id="COG4118">
    <property type="taxonomic scope" value="Bacteria"/>
</dbReference>
<comment type="similarity">
    <text evidence="1">Belongs to the phD/YefM antitoxin family.</text>
</comment>
<dbReference type="NCBIfam" id="TIGR01552">
    <property type="entry name" value="phd_fam"/>
    <property type="match status" value="1"/>
</dbReference>
<evidence type="ECO:0000256" key="1">
    <source>
        <dbReference type="ARBA" id="ARBA00009981"/>
    </source>
</evidence>